<dbReference type="Pfam" id="PF04438">
    <property type="entry name" value="zf-HIT"/>
    <property type="match status" value="1"/>
</dbReference>
<dbReference type="AlphaFoldDB" id="A0A5S6QKJ1"/>
<evidence type="ECO:0000313" key="3">
    <source>
        <dbReference type="Proteomes" id="UP000046395"/>
    </source>
</evidence>
<evidence type="ECO:0000259" key="2">
    <source>
        <dbReference type="PROSITE" id="PS51083"/>
    </source>
</evidence>
<dbReference type="Proteomes" id="UP000046395">
    <property type="component" value="Unassembled WGS sequence"/>
</dbReference>
<sequence>MLSLSICFFFYINSLQRFKSDSVLMAAIVPSSLVCCVCSHADSKYKCPLCQNPFCSVDCYKIHKGDCALSIAASSHLSSLKEGSCTPASGCSTSARSAEPNSRTAVENVVSQEDLHALKTCPALLKLLKGNTNLRSLLVWLDQHPTPQLALDCAMKEPDFRRFCSLCLETLNKEQQSAAVPLCERNAESMLVALLKNEPSPGTSL</sequence>
<keyword evidence="3" id="KW-1185">Reference proteome</keyword>
<dbReference type="PROSITE" id="PS51083">
    <property type="entry name" value="ZF_HIT"/>
    <property type="match status" value="1"/>
</dbReference>
<dbReference type="Gene3D" id="3.30.60.190">
    <property type="match status" value="1"/>
</dbReference>
<dbReference type="GO" id="GO:0008270">
    <property type="term" value="F:zinc ion binding"/>
    <property type="evidence" value="ECO:0007669"/>
    <property type="project" value="UniProtKB-UniRule"/>
</dbReference>
<dbReference type="CDD" id="cd23024">
    <property type="entry name" value="zf-HIT_ZNHIT2-3"/>
    <property type="match status" value="1"/>
</dbReference>
<feature type="domain" description="HIT-type" evidence="2">
    <location>
        <begin position="35"/>
        <end position="67"/>
    </location>
</feature>
<evidence type="ECO:0000313" key="4">
    <source>
        <dbReference type="WBParaSite" id="TMUE_2000007861.1"/>
    </source>
</evidence>
<dbReference type="SUPFAM" id="SSF144232">
    <property type="entry name" value="HIT/MYND zinc finger-like"/>
    <property type="match status" value="1"/>
</dbReference>
<dbReference type="InterPro" id="IPR007529">
    <property type="entry name" value="Znf_HIT"/>
</dbReference>
<protein>
    <submittedName>
        <fullName evidence="4 5">HIT-type domain-containing protein</fullName>
    </submittedName>
</protein>
<name>A0A5S6QKJ1_TRIMR</name>
<keyword evidence="1" id="KW-0863">Zinc-finger</keyword>
<dbReference type="WBParaSite" id="TMUE_2000007861.1">
    <property type="protein sequence ID" value="TMUE_2000007861.1"/>
    <property type="gene ID" value="WBGene00300039"/>
</dbReference>
<dbReference type="WBParaSite" id="TMUE_2000007871.1">
    <property type="protein sequence ID" value="TMUE_2000007871.1"/>
    <property type="gene ID" value="WBGene00291985"/>
</dbReference>
<reference evidence="4 5" key="3">
    <citation type="submission" date="2019-12" db="UniProtKB">
        <authorList>
            <consortium name="WormBaseParasite"/>
        </authorList>
    </citation>
    <scope>IDENTIFICATION</scope>
</reference>
<reference evidence="3" key="1">
    <citation type="submission" date="2013-11" db="EMBL/GenBank/DDBJ databases">
        <authorList>
            <person name="Aslett M."/>
        </authorList>
    </citation>
    <scope>NUCLEOTIDE SEQUENCE [LARGE SCALE GENOMIC DNA]</scope>
    <source>
        <strain evidence="3">Edinburgh</strain>
    </source>
</reference>
<reference evidence="3" key="2">
    <citation type="submission" date="2014-03" db="EMBL/GenBank/DDBJ databases">
        <title>The whipworm genome and dual-species transcriptomics of an intimate host-pathogen interaction.</title>
        <authorList>
            <person name="Foth B.J."/>
            <person name="Tsai I.J."/>
            <person name="Reid A.J."/>
            <person name="Bancroft A.J."/>
            <person name="Nichol S."/>
            <person name="Tracey A."/>
            <person name="Holroyd N."/>
            <person name="Cotton J.A."/>
            <person name="Stanley E.J."/>
            <person name="Zarowiecki M."/>
            <person name="Liu J.Z."/>
            <person name="Huckvale T."/>
            <person name="Cooper P.J."/>
            <person name="Grencis R.K."/>
            <person name="Berriman M."/>
        </authorList>
    </citation>
    <scope>NUCLEOTIDE SEQUENCE [LARGE SCALE GENOMIC DNA]</scope>
    <source>
        <strain evidence="3">Edinburgh</strain>
    </source>
</reference>
<keyword evidence="1" id="KW-0479">Metal-binding</keyword>
<accession>A0A5S6QKJ1</accession>
<dbReference type="STRING" id="70415.A0A5S6QKJ1"/>
<evidence type="ECO:0000313" key="5">
    <source>
        <dbReference type="WBParaSite" id="TMUE_2000007871.1"/>
    </source>
</evidence>
<proteinExistence type="predicted"/>
<organism evidence="3 4">
    <name type="scientific">Trichuris muris</name>
    <name type="common">Mouse whipworm</name>
    <dbReference type="NCBI Taxonomy" id="70415"/>
    <lineage>
        <taxon>Eukaryota</taxon>
        <taxon>Metazoa</taxon>
        <taxon>Ecdysozoa</taxon>
        <taxon>Nematoda</taxon>
        <taxon>Enoplea</taxon>
        <taxon>Dorylaimia</taxon>
        <taxon>Trichinellida</taxon>
        <taxon>Trichuridae</taxon>
        <taxon>Trichuris</taxon>
    </lineage>
</organism>
<keyword evidence="1" id="KW-0862">Zinc</keyword>
<evidence type="ECO:0000256" key="1">
    <source>
        <dbReference type="PROSITE-ProRule" id="PRU00453"/>
    </source>
</evidence>